<name>Q9J2I1_9GAMA</name>
<dbReference type="Proteomes" id="UP000162467">
    <property type="component" value="Genome"/>
</dbReference>
<evidence type="ECO:0000313" key="2">
    <source>
        <dbReference type="Proteomes" id="UP000162467"/>
    </source>
</evidence>
<accession>Q9J2I1</accession>
<gene>
    <name evidence="1" type="primary">ORFRU3-R</name>
</gene>
<evidence type="ECO:0000313" key="1">
    <source>
        <dbReference type="EMBL" id="AAF60060.1"/>
    </source>
</evidence>
<dbReference type="EMBL" id="AF210726">
    <property type="protein sequence ID" value="AAF60060.1"/>
    <property type="molecule type" value="Genomic_DNA"/>
</dbReference>
<reference evidence="1 2" key="1">
    <citation type="journal article" date="2000" name="J. Virol.">
        <title>The primary sequence of rhesus monkey rhadinovirus isolate 26-95: sequence similarities to Kaposi's sarcoma-associated herpesvirus and rhesus monkey rhadinovirus isolate 17577.</title>
        <authorList>
            <person name="Alexander L."/>
            <person name="Denekamp L."/>
            <person name="Knapp A."/>
            <person name="Auerbach M.R."/>
            <person name="Damania B."/>
            <person name="Desrosiers R.C."/>
        </authorList>
    </citation>
    <scope>NUCLEOTIDE SEQUENCE [LARGE SCALE GENOMIC DNA]</scope>
    <source>
        <strain evidence="1">Macaca mulatta rhadinovirus isolate 26-95</strain>
    </source>
</reference>
<protein>
    <submittedName>
        <fullName evidence="1">ORFRU3-R</fullName>
    </submittedName>
</protein>
<proteinExistence type="predicted"/>
<organism evidence="1 2">
    <name type="scientific">Rhesus monkey rhadinovirus H26-95</name>
    <dbReference type="NCBI Taxonomy" id="69256"/>
    <lineage>
        <taxon>Viruses</taxon>
        <taxon>Duplodnaviria</taxon>
        <taxon>Heunggongvirae</taxon>
        <taxon>Peploviricota</taxon>
        <taxon>Herviviricetes</taxon>
        <taxon>Herpesvirales</taxon>
        <taxon>Orthoherpesviridae</taxon>
        <taxon>Gammaherpesvirinae</taxon>
        <taxon>Rhadinovirus</taxon>
        <taxon>Rhadinovirus macacinegamma5</taxon>
        <taxon>Macacine gammaherpesvirus 5</taxon>
    </lineage>
</organism>
<sequence>MLTRAPRLGAFVQLTAVRLLLLFLTSSIPTAINCTKPSLVFLVESAHSLHGEPSFISVNGVGVTVVIAGKTGSGEKRATYRQFKTTQVLKSHPLVNKKHRS</sequence>